<dbReference type="InterPro" id="IPR036291">
    <property type="entry name" value="NAD(P)-bd_dom_sf"/>
</dbReference>
<evidence type="ECO:0000256" key="2">
    <source>
        <dbReference type="PIRSR" id="PIRSR000103-1"/>
    </source>
</evidence>
<dbReference type="GO" id="GO:0050661">
    <property type="term" value="F:NADP binding"/>
    <property type="evidence" value="ECO:0007669"/>
    <property type="project" value="InterPro"/>
</dbReference>
<dbReference type="SUPFAM" id="SSF48179">
    <property type="entry name" value="6-phosphogluconate dehydrogenase C-terminal domain-like"/>
    <property type="match status" value="1"/>
</dbReference>
<accession>A0A1I4IVS4</accession>
<evidence type="ECO:0000256" key="1">
    <source>
        <dbReference type="ARBA" id="ARBA00023002"/>
    </source>
</evidence>
<dbReference type="InterPro" id="IPR015815">
    <property type="entry name" value="HIBADH-related"/>
</dbReference>
<dbReference type="AlphaFoldDB" id="A0A1I4IVS4"/>
<dbReference type="EMBL" id="FOTQ01000001">
    <property type="protein sequence ID" value="SFL58469.1"/>
    <property type="molecule type" value="Genomic_DNA"/>
</dbReference>
<dbReference type="InterPro" id="IPR006115">
    <property type="entry name" value="6PGDH_NADP-bd"/>
</dbReference>
<keyword evidence="1" id="KW-0560">Oxidoreductase</keyword>
<dbReference type="Gene3D" id="3.40.50.720">
    <property type="entry name" value="NAD(P)-binding Rossmann-like Domain"/>
    <property type="match status" value="1"/>
</dbReference>
<name>A0A1I4IVS4_9RHOB</name>
<keyword evidence="6" id="KW-1185">Reference proteome</keyword>
<feature type="domain" description="Phosphogluconate dehydrogenase NAD-binding putative C-terminal" evidence="4">
    <location>
        <begin position="198"/>
        <end position="268"/>
    </location>
</feature>
<dbReference type="InterPro" id="IPR013328">
    <property type="entry name" value="6PGD_dom2"/>
</dbReference>
<dbReference type="Proteomes" id="UP000199144">
    <property type="component" value="Unassembled WGS sequence"/>
</dbReference>
<dbReference type="InterPro" id="IPR015814">
    <property type="entry name" value="Pgluconate_DH_NAD-bd_C"/>
</dbReference>
<dbReference type="Pfam" id="PF03446">
    <property type="entry name" value="NAD_binding_2"/>
    <property type="match status" value="1"/>
</dbReference>
<protein>
    <submittedName>
        <fullName evidence="5">3-hydroxyisobutyrate dehydrogenase</fullName>
    </submittedName>
</protein>
<evidence type="ECO:0000313" key="6">
    <source>
        <dbReference type="Proteomes" id="UP000199144"/>
    </source>
</evidence>
<feature type="domain" description="6-phosphogluconate dehydrogenase NADP-binding" evidence="3">
    <location>
        <begin position="7"/>
        <end position="158"/>
    </location>
</feature>
<sequence>MPPNPPKLAFIGFGEAAQAFTRGLRQEMATLAISAFDIKTDGPEAAAKRADYTAANVQGAESSATATLGADLIFSLVTADQAEAAAKAAACCDLDGALYLDGNSCAPDAKRRAAQTIKGAGGRYVDLAIMTPVQPHLHKSPCLLAGPDAQAAQEITRALGMETKLAGQDIGAASTRKMVRSIMIKGLEALTLECFLAARQAGVEHHILASLETSFPGFDWPTRAPYMIERSLTHGLRRAAEMREVAQTVTDLGLDPLMATATAARQQQMGDLGLDAASIGTDNLAALTDAILAALAAEQP</sequence>
<evidence type="ECO:0000259" key="3">
    <source>
        <dbReference type="Pfam" id="PF03446"/>
    </source>
</evidence>
<dbReference type="PIRSF" id="PIRSF000103">
    <property type="entry name" value="HIBADH"/>
    <property type="match status" value="1"/>
</dbReference>
<dbReference type="SUPFAM" id="SSF51735">
    <property type="entry name" value="NAD(P)-binding Rossmann-fold domains"/>
    <property type="match status" value="1"/>
</dbReference>
<feature type="active site" evidence="2">
    <location>
        <position position="177"/>
    </location>
</feature>
<reference evidence="5 6" key="1">
    <citation type="submission" date="2016-10" db="EMBL/GenBank/DDBJ databases">
        <authorList>
            <person name="de Groot N.N."/>
        </authorList>
    </citation>
    <scope>NUCLEOTIDE SEQUENCE [LARGE SCALE GENOMIC DNA]</scope>
    <source>
        <strain evidence="5 6">DSM 15283</strain>
    </source>
</reference>
<dbReference type="Gene3D" id="1.10.1040.10">
    <property type="entry name" value="N-(1-d-carboxylethyl)-l-norvaline Dehydrogenase, domain 2"/>
    <property type="match status" value="1"/>
</dbReference>
<evidence type="ECO:0000259" key="4">
    <source>
        <dbReference type="Pfam" id="PF09130"/>
    </source>
</evidence>
<dbReference type="Pfam" id="PF09130">
    <property type="entry name" value="DUF1932"/>
    <property type="match status" value="1"/>
</dbReference>
<dbReference type="RefSeq" id="WP_207502890.1">
    <property type="nucleotide sequence ID" value="NZ_FOTQ01000001.1"/>
</dbReference>
<evidence type="ECO:0000313" key="5">
    <source>
        <dbReference type="EMBL" id="SFL58469.1"/>
    </source>
</evidence>
<gene>
    <name evidence="5" type="ORF">SAMN04488042_101768</name>
</gene>
<proteinExistence type="predicted"/>
<dbReference type="STRING" id="254406.SAMN04488042_101768"/>
<dbReference type="InterPro" id="IPR008927">
    <property type="entry name" value="6-PGluconate_DH-like_C_sf"/>
</dbReference>
<dbReference type="GO" id="GO:0016491">
    <property type="term" value="F:oxidoreductase activity"/>
    <property type="evidence" value="ECO:0007669"/>
    <property type="project" value="UniProtKB-KW"/>
</dbReference>
<organism evidence="5 6">
    <name type="scientific">Shimia aestuarii</name>
    <dbReference type="NCBI Taxonomy" id="254406"/>
    <lineage>
        <taxon>Bacteria</taxon>
        <taxon>Pseudomonadati</taxon>
        <taxon>Pseudomonadota</taxon>
        <taxon>Alphaproteobacteria</taxon>
        <taxon>Rhodobacterales</taxon>
        <taxon>Roseobacteraceae</taxon>
    </lineage>
</organism>